<dbReference type="InterPro" id="IPR036390">
    <property type="entry name" value="WH_DNA-bd_sf"/>
</dbReference>
<evidence type="ECO:0000313" key="3">
    <source>
        <dbReference type="EMBL" id="MDN3574474.1"/>
    </source>
</evidence>
<dbReference type="EMBL" id="JAUFPT010000100">
    <property type="protein sequence ID" value="MDN3574474.1"/>
    <property type="molecule type" value="Genomic_DNA"/>
</dbReference>
<proteinExistence type="predicted"/>
<keyword evidence="4" id="KW-1185">Reference proteome</keyword>
<dbReference type="PRINTS" id="PR00598">
    <property type="entry name" value="HTHMARR"/>
</dbReference>
<gene>
    <name evidence="3" type="ORF">QWZ18_28170</name>
</gene>
<feature type="region of interest" description="Disordered" evidence="1">
    <location>
        <begin position="122"/>
        <end position="144"/>
    </location>
</feature>
<organism evidence="3 4">
    <name type="scientific">Methylobacterium longum</name>
    <dbReference type="NCBI Taxonomy" id="767694"/>
    <lineage>
        <taxon>Bacteria</taxon>
        <taxon>Pseudomonadati</taxon>
        <taxon>Pseudomonadota</taxon>
        <taxon>Alphaproteobacteria</taxon>
        <taxon>Hyphomicrobiales</taxon>
        <taxon>Methylobacteriaceae</taxon>
        <taxon>Methylobacterium</taxon>
    </lineage>
</organism>
<feature type="domain" description="HTH marR-type" evidence="2">
    <location>
        <begin position="1"/>
        <end position="128"/>
    </location>
</feature>
<dbReference type="SUPFAM" id="SSF46785">
    <property type="entry name" value="Winged helix' DNA-binding domain"/>
    <property type="match status" value="1"/>
</dbReference>
<dbReference type="PROSITE" id="PS50995">
    <property type="entry name" value="HTH_MARR_2"/>
    <property type="match status" value="1"/>
</dbReference>
<feature type="compositionally biased region" description="Basic residues" evidence="1">
    <location>
        <begin position="135"/>
        <end position="144"/>
    </location>
</feature>
<evidence type="ECO:0000313" key="4">
    <source>
        <dbReference type="Proteomes" id="UP001244297"/>
    </source>
</evidence>
<dbReference type="Proteomes" id="UP001244297">
    <property type="component" value="Unassembled WGS sequence"/>
</dbReference>
<dbReference type="InterPro" id="IPR000835">
    <property type="entry name" value="HTH_MarR-typ"/>
</dbReference>
<accession>A0ABT8AXF4</accession>
<protein>
    <submittedName>
        <fullName evidence="3">MarR family transcriptional regulator</fullName>
    </submittedName>
</protein>
<evidence type="ECO:0000256" key="1">
    <source>
        <dbReference type="SAM" id="MobiDB-lite"/>
    </source>
</evidence>
<dbReference type="PANTHER" id="PTHR33164">
    <property type="entry name" value="TRANSCRIPTIONAL REGULATOR, MARR FAMILY"/>
    <property type="match status" value="1"/>
</dbReference>
<dbReference type="Pfam" id="PF12802">
    <property type="entry name" value="MarR_2"/>
    <property type="match status" value="1"/>
</dbReference>
<comment type="caution">
    <text evidence="3">The sequence shown here is derived from an EMBL/GenBank/DDBJ whole genome shotgun (WGS) entry which is preliminary data.</text>
</comment>
<dbReference type="SMART" id="SM00347">
    <property type="entry name" value="HTH_MARR"/>
    <property type="match status" value="1"/>
</dbReference>
<name>A0ABT8AXF4_9HYPH</name>
<dbReference type="InterPro" id="IPR039422">
    <property type="entry name" value="MarR/SlyA-like"/>
</dbReference>
<reference evidence="4" key="1">
    <citation type="journal article" date="2019" name="Int. J. Syst. Evol. Microbiol.">
        <title>The Global Catalogue of Microorganisms (GCM) 10K type strain sequencing project: providing services to taxonomists for standard genome sequencing and annotation.</title>
        <authorList>
            <consortium name="The Broad Institute Genomics Platform"/>
            <consortium name="The Broad Institute Genome Sequencing Center for Infectious Disease"/>
            <person name="Wu L."/>
            <person name="Ma J."/>
        </authorList>
    </citation>
    <scope>NUCLEOTIDE SEQUENCE [LARGE SCALE GENOMIC DNA]</scope>
    <source>
        <strain evidence="4">CECT 7806</strain>
    </source>
</reference>
<dbReference type="PANTHER" id="PTHR33164:SF43">
    <property type="entry name" value="HTH-TYPE TRANSCRIPTIONAL REPRESSOR YETL"/>
    <property type="match status" value="1"/>
</dbReference>
<dbReference type="Gene3D" id="1.10.10.10">
    <property type="entry name" value="Winged helix-like DNA-binding domain superfamily/Winged helix DNA-binding domain"/>
    <property type="match status" value="1"/>
</dbReference>
<dbReference type="InterPro" id="IPR036388">
    <property type="entry name" value="WH-like_DNA-bd_sf"/>
</dbReference>
<sequence>MNGDLLAAGDALVGDLGLTSARWQVLGAIALSAAPLPVAHIARNMGLTRQAVQRLVDDMRTEGFVRLAPNPHHRRAMLVVATERGEAAYRTAIERQERWADDLTAGLSPEGFEAASALLREMQRRLDTAQPAPAARRHPQTQGA</sequence>
<evidence type="ECO:0000259" key="2">
    <source>
        <dbReference type="PROSITE" id="PS50995"/>
    </source>
</evidence>